<dbReference type="Proteomes" id="UP001500843">
    <property type="component" value="Unassembled WGS sequence"/>
</dbReference>
<evidence type="ECO:0000313" key="3">
    <source>
        <dbReference type="Proteomes" id="UP001500843"/>
    </source>
</evidence>
<dbReference type="EMBL" id="BAABHM010000003">
    <property type="protein sequence ID" value="GAA4688824.1"/>
    <property type="molecule type" value="Genomic_DNA"/>
</dbReference>
<evidence type="ECO:0000256" key="1">
    <source>
        <dbReference type="SAM" id="Phobius"/>
    </source>
</evidence>
<name>A0ABP8WG69_9MICO</name>
<reference evidence="3" key="1">
    <citation type="journal article" date="2019" name="Int. J. Syst. Evol. Microbiol.">
        <title>The Global Catalogue of Microorganisms (GCM) 10K type strain sequencing project: providing services to taxonomists for standard genome sequencing and annotation.</title>
        <authorList>
            <consortium name="The Broad Institute Genomics Platform"/>
            <consortium name="The Broad Institute Genome Sequencing Center for Infectious Disease"/>
            <person name="Wu L."/>
            <person name="Ma J."/>
        </authorList>
    </citation>
    <scope>NUCLEOTIDE SEQUENCE [LARGE SCALE GENOMIC DNA]</scope>
    <source>
        <strain evidence="3">JCM 17975</strain>
    </source>
</reference>
<keyword evidence="3" id="KW-1185">Reference proteome</keyword>
<sequence length="366" mass="39583">MGHIVETGVGLREQVRIWGKIDSSHTMQDPIERLKASSQWRLRPGTQGNGSVRSALMDTDFLDVERAAGLRRHLTDVAVVRGSGSARPRITIRNGSALHFDLVAGIESPSAEVTSEHIEELIQGFRGQVLDLGLEPVGAATRYSEPAVVATGSDSKVRELASCGDTPCLYLYDGVVPVLISRDTGCPGIDNPIDEFYLHSVASMGAQDVLTNVRDTVPSAVSALADLGSLDRRADDRLTFSEALEGTHRLPSLRRDLVRNEARKRILVDFRRTSLGGAATSPGHAGLYAYLDRHFDDYYLGSLETALGAMREGVDEIGEHSTTILELASLSYDITIKEKLKTMQWMSLGLAIASLAVAVAAIMTAL</sequence>
<proteinExistence type="predicted"/>
<organism evidence="2 3">
    <name type="scientific">Promicromonospora umidemergens</name>
    <dbReference type="NCBI Taxonomy" id="629679"/>
    <lineage>
        <taxon>Bacteria</taxon>
        <taxon>Bacillati</taxon>
        <taxon>Actinomycetota</taxon>
        <taxon>Actinomycetes</taxon>
        <taxon>Micrococcales</taxon>
        <taxon>Promicromonosporaceae</taxon>
        <taxon>Promicromonospora</taxon>
    </lineage>
</organism>
<accession>A0ABP8WG69</accession>
<feature type="transmembrane region" description="Helical" evidence="1">
    <location>
        <begin position="345"/>
        <end position="365"/>
    </location>
</feature>
<protein>
    <submittedName>
        <fullName evidence="2">Uncharacterized protein</fullName>
    </submittedName>
</protein>
<gene>
    <name evidence="2" type="ORF">GCM10023198_04100</name>
</gene>
<keyword evidence="1" id="KW-1133">Transmembrane helix</keyword>
<keyword evidence="1" id="KW-0812">Transmembrane</keyword>
<comment type="caution">
    <text evidence="2">The sequence shown here is derived from an EMBL/GenBank/DDBJ whole genome shotgun (WGS) entry which is preliminary data.</text>
</comment>
<keyword evidence="1" id="KW-0472">Membrane</keyword>
<evidence type="ECO:0000313" key="2">
    <source>
        <dbReference type="EMBL" id="GAA4688824.1"/>
    </source>
</evidence>